<feature type="transmembrane region" description="Helical" evidence="1">
    <location>
        <begin position="84"/>
        <end position="105"/>
    </location>
</feature>
<keyword evidence="1" id="KW-1133">Transmembrane helix</keyword>
<feature type="transmembrane region" description="Helical" evidence="1">
    <location>
        <begin position="161"/>
        <end position="178"/>
    </location>
</feature>
<name>A7I5A4_METB6</name>
<dbReference type="Proteomes" id="UP000002408">
    <property type="component" value="Chromosome"/>
</dbReference>
<keyword evidence="1" id="KW-0472">Membrane</keyword>
<gene>
    <name evidence="2" type="ordered locus">Mboo_0395</name>
</gene>
<accession>A7I5A4</accession>
<keyword evidence="1" id="KW-0812">Transmembrane</keyword>
<reference evidence="3" key="1">
    <citation type="journal article" date="2015" name="Microbiology">
        <title>Genome of Methanoregula boonei 6A8 reveals adaptations to oligotrophic peatland environments.</title>
        <authorList>
            <person name="Braeuer S."/>
            <person name="Cadillo-Quiroz H."/>
            <person name="Kyrpides N."/>
            <person name="Woyke T."/>
            <person name="Goodwin L."/>
            <person name="Detter C."/>
            <person name="Podell S."/>
            <person name="Yavitt J.B."/>
            <person name="Zinder S.H."/>
        </authorList>
    </citation>
    <scope>NUCLEOTIDE SEQUENCE [LARGE SCALE GENOMIC DNA]</scope>
    <source>
        <strain evidence="3">DSM 21154 / JCM 14090 / 6A8</strain>
    </source>
</reference>
<feature type="transmembrane region" description="Helical" evidence="1">
    <location>
        <begin position="126"/>
        <end position="149"/>
    </location>
</feature>
<dbReference type="OrthoDB" id="116389at2157"/>
<dbReference type="AlphaFoldDB" id="A7I5A4"/>
<keyword evidence="3" id="KW-1185">Reference proteome</keyword>
<dbReference type="KEGG" id="mbn:Mboo_0395"/>
<evidence type="ECO:0000313" key="2">
    <source>
        <dbReference type="EMBL" id="ABS54915.1"/>
    </source>
</evidence>
<dbReference type="EMBL" id="CP000780">
    <property type="protein sequence ID" value="ABS54915.1"/>
    <property type="molecule type" value="Genomic_DNA"/>
</dbReference>
<dbReference type="GeneID" id="25393894"/>
<feature type="transmembrane region" description="Helical" evidence="1">
    <location>
        <begin position="56"/>
        <end position="78"/>
    </location>
</feature>
<evidence type="ECO:0000256" key="1">
    <source>
        <dbReference type="SAM" id="Phobius"/>
    </source>
</evidence>
<feature type="transmembrane region" description="Helical" evidence="1">
    <location>
        <begin position="13"/>
        <end position="44"/>
    </location>
</feature>
<organism evidence="2 3">
    <name type="scientific">Methanoregula boonei (strain DSM 21154 / JCM 14090 / 6A8)</name>
    <dbReference type="NCBI Taxonomy" id="456442"/>
    <lineage>
        <taxon>Archaea</taxon>
        <taxon>Methanobacteriati</taxon>
        <taxon>Methanobacteriota</taxon>
        <taxon>Stenosarchaea group</taxon>
        <taxon>Methanomicrobia</taxon>
        <taxon>Methanomicrobiales</taxon>
        <taxon>Methanoregulaceae</taxon>
        <taxon>Methanoregula</taxon>
    </lineage>
</organism>
<dbReference type="eggNOG" id="arCOG09487">
    <property type="taxonomic scope" value="Archaea"/>
</dbReference>
<dbReference type="STRING" id="456442.Mboo_0395"/>
<protein>
    <recommendedName>
        <fullName evidence="4">Intracellular septation protein A</fullName>
    </recommendedName>
</protein>
<dbReference type="HOGENOM" id="CLU_092420_1_0_2"/>
<proteinExistence type="predicted"/>
<sequence>MKNGGVLLGFLPLVIYGVIAGIAGTSVSGVMIALIAAIAAFLIVGRSDLRKGMMMAWVNVAIFSVSLIAIGVFGIAWLIPYMGILIYTTLAVFTVGSILIGRPFTLQYAREMVDRTLWEKPRFIRANVLITGVWGGVFLVNLGFCGIAFLTPTLIGRIAQVSTYIFLAAAALFTFWYPEHVRKKIPVMVQ</sequence>
<evidence type="ECO:0000313" key="3">
    <source>
        <dbReference type="Proteomes" id="UP000002408"/>
    </source>
</evidence>
<evidence type="ECO:0008006" key="4">
    <source>
        <dbReference type="Google" id="ProtNLM"/>
    </source>
</evidence>
<dbReference type="RefSeq" id="WP_011991403.1">
    <property type="nucleotide sequence ID" value="NC_009712.1"/>
</dbReference>